<reference evidence="1 2" key="1">
    <citation type="journal article" date="2021" name="Nat. Commun.">
        <title>Incipient diploidization of the medicinal plant Perilla within 10,000 years.</title>
        <authorList>
            <person name="Zhang Y."/>
            <person name="Shen Q."/>
            <person name="Leng L."/>
            <person name="Zhang D."/>
            <person name="Chen S."/>
            <person name="Shi Y."/>
            <person name="Ning Z."/>
            <person name="Chen S."/>
        </authorList>
    </citation>
    <scope>NUCLEOTIDE SEQUENCE [LARGE SCALE GENOMIC DNA]</scope>
    <source>
        <strain evidence="2">cv. PC099</strain>
    </source>
</reference>
<protein>
    <submittedName>
        <fullName evidence="1">Uncharacterized protein</fullName>
    </submittedName>
</protein>
<name>A0AAD4J5Z5_PERFH</name>
<accession>A0AAD4J5Z5</accession>
<gene>
    <name evidence="1" type="ORF">C2S53_012979</name>
</gene>
<proteinExistence type="predicted"/>
<keyword evidence="2" id="KW-1185">Reference proteome</keyword>
<dbReference type="PANTHER" id="PTHR47076">
    <property type="entry name" value="NHL DOMAIN PROTEIN"/>
    <property type="match status" value="1"/>
</dbReference>
<evidence type="ECO:0000313" key="2">
    <source>
        <dbReference type="Proteomes" id="UP001190926"/>
    </source>
</evidence>
<evidence type="ECO:0000313" key="1">
    <source>
        <dbReference type="EMBL" id="KAH6827569.1"/>
    </source>
</evidence>
<dbReference type="PROSITE" id="PS51257">
    <property type="entry name" value="PROKAR_LIPOPROTEIN"/>
    <property type="match status" value="1"/>
</dbReference>
<organism evidence="1 2">
    <name type="scientific">Perilla frutescens var. hirtella</name>
    <name type="common">Perilla citriodora</name>
    <name type="synonym">Perilla setoyensis</name>
    <dbReference type="NCBI Taxonomy" id="608512"/>
    <lineage>
        <taxon>Eukaryota</taxon>
        <taxon>Viridiplantae</taxon>
        <taxon>Streptophyta</taxon>
        <taxon>Embryophyta</taxon>
        <taxon>Tracheophyta</taxon>
        <taxon>Spermatophyta</taxon>
        <taxon>Magnoliopsida</taxon>
        <taxon>eudicotyledons</taxon>
        <taxon>Gunneridae</taxon>
        <taxon>Pentapetalae</taxon>
        <taxon>asterids</taxon>
        <taxon>lamiids</taxon>
        <taxon>Lamiales</taxon>
        <taxon>Lamiaceae</taxon>
        <taxon>Nepetoideae</taxon>
        <taxon>Elsholtzieae</taxon>
        <taxon>Perilla</taxon>
    </lineage>
</organism>
<dbReference type="EMBL" id="SDAM02000148">
    <property type="protein sequence ID" value="KAH6827569.1"/>
    <property type="molecule type" value="Genomic_DNA"/>
</dbReference>
<sequence>MARHQETPVFPATYDGGDDDYDNGTAVVSGCGCFRRFCFGQDGDESRSSLLREKEEGGALQEESWLVAQLKNLREFSELVAGPKWKNLIRKMGRICNPRKQNKTAAHFQYSPESYALNFSGGADHEEDGELLHSFSTRFAPGYFINNDHQRKPAAL</sequence>
<dbReference type="AlphaFoldDB" id="A0AAD4J5Z5"/>
<dbReference type="PANTHER" id="PTHR47076:SF1">
    <property type="entry name" value="NHL DOMAIN PROTEIN"/>
    <property type="match status" value="1"/>
</dbReference>
<comment type="caution">
    <text evidence="1">The sequence shown here is derived from an EMBL/GenBank/DDBJ whole genome shotgun (WGS) entry which is preliminary data.</text>
</comment>
<dbReference type="Proteomes" id="UP001190926">
    <property type="component" value="Unassembled WGS sequence"/>
</dbReference>